<dbReference type="Gene3D" id="3.90.1140.10">
    <property type="entry name" value="Cyclic phosphodiesterase"/>
    <property type="match status" value="1"/>
</dbReference>
<comment type="function">
    <text evidence="2">Hydrolyzes RNA 2',3'-cyclic phosphodiester to an RNA 2'-phosphomonoester.</text>
</comment>
<dbReference type="PANTHER" id="PTHR35561:SF1">
    <property type="entry name" value="RNA 2',3'-CYCLIC PHOSPHODIESTERASE"/>
    <property type="match status" value="1"/>
</dbReference>
<keyword evidence="1 2" id="KW-0378">Hydrolase</keyword>
<feature type="active site" description="Proton donor" evidence="2">
    <location>
        <position position="44"/>
    </location>
</feature>
<proteinExistence type="inferred from homology"/>
<dbReference type="Pfam" id="PF13563">
    <property type="entry name" value="2_5_RNA_ligase2"/>
    <property type="match status" value="1"/>
</dbReference>
<comment type="catalytic activity">
    <reaction evidence="2">
        <text>a 3'-end 2',3'-cyclophospho-ribonucleotide-RNA + H2O = a 3'-end 2'-phospho-ribonucleotide-RNA + H(+)</text>
        <dbReference type="Rhea" id="RHEA:11828"/>
        <dbReference type="Rhea" id="RHEA-COMP:10464"/>
        <dbReference type="Rhea" id="RHEA-COMP:17353"/>
        <dbReference type="ChEBI" id="CHEBI:15377"/>
        <dbReference type="ChEBI" id="CHEBI:15378"/>
        <dbReference type="ChEBI" id="CHEBI:83064"/>
        <dbReference type="ChEBI" id="CHEBI:173113"/>
        <dbReference type="EC" id="3.1.4.58"/>
    </reaction>
</comment>
<accession>A0ABU3ZL47</accession>
<dbReference type="InterPro" id="IPR009097">
    <property type="entry name" value="Cyclic_Pdiesterase"/>
</dbReference>
<comment type="similarity">
    <text evidence="2">Belongs to the 2H phosphoesterase superfamily. ThpR family.</text>
</comment>
<keyword evidence="4" id="KW-1185">Reference proteome</keyword>
<feature type="short sequence motif" description="HXTX 1" evidence="2">
    <location>
        <begin position="44"/>
        <end position="47"/>
    </location>
</feature>
<dbReference type="PANTHER" id="PTHR35561">
    <property type="entry name" value="RNA 2',3'-CYCLIC PHOSPHODIESTERASE"/>
    <property type="match status" value="1"/>
</dbReference>
<protein>
    <recommendedName>
        <fullName evidence="2">RNA 2',3'-cyclic phosphodiesterase</fullName>
        <shortName evidence="2">RNA 2',3'-CPDase</shortName>
        <ecNumber evidence="2">3.1.4.58</ecNumber>
    </recommendedName>
</protein>
<comment type="caution">
    <text evidence="3">The sequence shown here is derived from an EMBL/GenBank/DDBJ whole genome shotgun (WGS) entry which is preliminary data.</text>
</comment>
<dbReference type="NCBIfam" id="TIGR02258">
    <property type="entry name" value="2_5_ligase"/>
    <property type="match status" value="1"/>
</dbReference>
<dbReference type="Proteomes" id="UP001186452">
    <property type="component" value="Unassembled WGS sequence"/>
</dbReference>
<reference evidence="3 4" key="1">
    <citation type="submission" date="2023-10" db="EMBL/GenBank/DDBJ databases">
        <title>Marine bacteria isolated from horseshoe crab.</title>
        <authorList>
            <person name="Cheng T.H."/>
        </authorList>
    </citation>
    <scope>NUCLEOTIDE SEQUENCE [LARGE SCALE GENOMIC DNA]</scope>
    <source>
        <strain evidence="3 4">HSC6</strain>
    </source>
</reference>
<dbReference type="SUPFAM" id="SSF55144">
    <property type="entry name" value="LigT-like"/>
    <property type="match status" value="1"/>
</dbReference>
<name>A0ABU3ZL47_9GAMM</name>
<dbReference type="EC" id="3.1.4.58" evidence="2"/>
<sequence>MKEKKQRLFFALSPNRSSEDFQRLARLSSQCGQFGRSVATDNLHITLAFLGMVTDEQAASVVAAAEQLAAPRAFSLKLDTLGYWKRSKVIWLAPEHPPQALLTLAQQLKSLAIECGLDQESRPYKPHITLAKSVARRPEQLPPLGKIDFHFNHFGLYISKPVSHNGRQGVQYIQLGKWPLGNT</sequence>
<dbReference type="HAMAP" id="MF_01940">
    <property type="entry name" value="RNA_CPDase"/>
    <property type="match status" value="1"/>
</dbReference>
<dbReference type="EMBL" id="JAWJZI010000008">
    <property type="protein sequence ID" value="MDV5170839.1"/>
    <property type="molecule type" value="Genomic_DNA"/>
</dbReference>
<evidence type="ECO:0000256" key="1">
    <source>
        <dbReference type="ARBA" id="ARBA00022801"/>
    </source>
</evidence>
<dbReference type="InterPro" id="IPR004175">
    <property type="entry name" value="RNA_CPDase"/>
</dbReference>
<dbReference type="RefSeq" id="WP_317523657.1">
    <property type="nucleotide sequence ID" value="NZ_JAWJZI010000008.1"/>
</dbReference>
<evidence type="ECO:0000313" key="4">
    <source>
        <dbReference type="Proteomes" id="UP001186452"/>
    </source>
</evidence>
<evidence type="ECO:0000256" key="2">
    <source>
        <dbReference type="HAMAP-Rule" id="MF_01940"/>
    </source>
</evidence>
<evidence type="ECO:0000313" key="3">
    <source>
        <dbReference type="EMBL" id="MDV5170839.1"/>
    </source>
</evidence>
<feature type="short sequence motif" description="HXTX 2" evidence="2">
    <location>
        <begin position="127"/>
        <end position="130"/>
    </location>
</feature>
<gene>
    <name evidence="3" type="primary">thpR</name>
    <name evidence="3" type="ORF">R2X38_17705</name>
</gene>
<organism evidence="3 4">
    <name type="scientific">Photobacterium rosenbergii</name>
    <dbReference type="NCBI Taxonomy" id="294936"/>
    <lineage>
        <taxon>Bacteria</taxon>
        <taxon>Pseudomonadati</taxon>
        <taxon>Pseudomonadota</taxon>
        <taxon>Gammaproteobacteria</taxon>
        <taxon>Vibrionales</taxon>
        <taxon>Vibrionaceae</taxon>
        <taxon>Photobacterium</taxon>
    </lineage>
</organism>
<feature type="active site" description="Proton acceptor" evidence="2">
    <location>
        <position position="127"/>
    </location>
</feature>